<evidence type="ECO:0000313" key="3">
    <source>
        <dbReference type="Proteomes" id="UP001189429"/>
    </source>
</evidence>
<evidence type="ECO:0000256" key="1">
    <source>
        <dbReference type="SAM" id="MobiDB-lite"/>
    </source>
</evidence>
<feature type="non-terminal residue" evidence="2">
    <location>
        <position position="1"/>
    </location>
</feature>
<keyword evidence="3" id="KW-1185">Reference proteome</keyword>
<name>A0ABN9QCL1_9DINO</name>
<reference evidence="2" key="1">
    <citation type="submission" date="2023-10" db="EMBL/GenBank/DDBJ databases">
        <authorList>
            <person name="Chen Y."/>
            <person name="Shah S."/>
            <person name="Dougan E. K."/>
            <person name="Thang M."/>
            <person name="Chan C."/>
        </authorList>
    </citation>
    <scope>NUCLEOTIDE SEQUENCE [LARGE SCALE GENOMIC DNA]</scope>
</reference>
<feature type="compositionally biased region" description="Polar residues" evidence="1">
    <location>
        <begin position="97"/>
        <end position="108"/>
    </location>
</feature>
<feature type="non-terminal residue" evidence="2">
    <location>
        <position position="108"/>
    </location>
</feature>
<dbReference type="EMBL" id="CAUYUJ010002541">
    <property type="protein sequence ID" value="CAK0801231.1"/>
    <property type="molecule type" value="Genomic_DNA"/>
</dbReference>
<feature type="region of interest" description="Disordered" evidence="1">
    <location>
        <begin position="85"/>
        <end position="108"/>
    </location>
</feature>
<proteinExistence type="predicted"/>
<organism evidence="2 3">
    <name type="scientific">Prorocentrum cordatum</name>
    <dbReference type="NCBI Taxonomy" id="2364126"/>
    <lineage>
        <taxon>Eukaryota</taxon>
        <taxon>Sar</taxon>
        <taxon>Alveolata</taxon>
        <taxon>Dinophyceae</taxon>
        <taxon>Prorocentrales</taxon>
        <taxon>Prorocentraceae</taxon>
        <taxon>Prorocentrum</taxon>
    </lineage>
</organism>
<gene>
    <name evidence="2" type="ORF">PCOR1329_LOCUS9170</name>
</gene>
<evidence type="ECO:0000313" key="2">
    <source>
        <dbReference type="EMBL" id="CAK0801231.1"/>
    </source>
</evidence>
<comment type="caution">
    <text evidence="2">The sequence shown here is derived from an EMBL/GenBank/DDBJ whole genome shotgun (WGS) entry which is preliminary data.</text>
</comment>
<protein>
    <submittedName>
        <fullName evidence="2">Uncharacterized protein</fullName>
    </submittedName>
</protein>
<sequence length="108" mass="11559">VAVLLDSLRETVEENALLEVMDAVDDKGKPAISSDMLGSFEFGIPLVRCYQPRAEDAYAIDSNGILKVGAQGKFEFECSGPPSAQVGQPLIKETNDIESNGTLNVDAQ</sequence>
<accession>A0ABN9QCL1</accession>
<dbReference type="Proteomes" id="UP001189429">
    <property type="component" value="Unassembled WGS sequence"/>
</dbReference>